<accession>A0ACB9YAH1</accession>
<evidence type="ECO:0000313" key="1">
    <source>
        <dbReference type="EMBL" id="KAI4838023.1"/>
    </source>
</evidence>
<sequence length="215" mass="25273">MNGKIMYFILLKTFIFINFIWTNCALSYMCIFDEYLDNKFRSNRELYSRTNILLSEIEKEENNVRLKSMLIRNQHRNIENEGDNVESGNDGKVEHKDKDRSRTVAKNLVMKCESFMCKTFYVIGNLFEKILHIEHNLIDKCMKFSDSALKKRLNFSACISTALAFILPVVVFLTAIILTILAIYYYESISSMQIGGLLFIYLLVLLMVHVYLYYR</sequence>
<comment type="caution">
    <text evidence="1">The sequence shown here is derived from an EMBL/GenBank/DDBJ whole genome shotgun (WGS) entry which is preliminary data.</text>
</comment>
<reference evidence="1" key="1">
    <citation type="submission" date="2022-06" db="EMBL/GenBank/DDBJ databases">
        <title>The First Complete Genome of the Simian Malaria Parasite Plasmodium brasilianum.</title>
        <authorList>
            <person name="Bajic M."/>
            <person name="Ravishankar S."/>
        </authorList>
    </citation>
    <scope>NUCLEOTIDE SEQUENCE</scope>
    <source>
        <strain evidence="1">Bolivian I</strain>
    </source>
</reference>
<dbReference type="Proteomes" id="UP001056978">
    <property type="component" value="Chromosome 10"/>
</dbReference>
<evidence type="ECO:0000313" key="2">
    <source>
        <dbReference type="Proteomes" id="UP001056978"/>
    </source>
</evidence>
<name>A0ACB9YAH1_PLABR</name>
<proteinExistence type="predicted"/>
<organism evidence="1 2">
    <name type="scientific">Plasmodium brasilianum</name>
    <dbReference type="NCBI Taxonomy" id="5824"/>
    <lineage>
        <taxon>Eukaryota</taxon>
        <taxon>Sar</taxon>
        <taxon>Alveolata</taxon>
        <taxon>Apicomplexa</taxon>
        <taxon>Aconoidasida</taxon>
        <taxon>Haemosporida</taxon>
        <taxon>Plasmodiidae</taxon>
        <taxon>Plasmodium</taxon>
        <taxon>Plasmodium (Plasmodium)</taxon>
    </lineage>
</organism>
<gene>
    <name evidence="1" type="ORF">MKS88_003445</name>
</gene>
<dbReference type="EMBL" id="CM043778">
    <property type="protein sequence ID" value="KAI4838023.1"/>
    <property type="molecule type" value="Genomic_DNA"/>
</dbReference>
<keyword evidence="2" id="KW-1185">Reference proteome</keyword>
<protein>
    <submittedName>
        <fullName evidence="1">Uncharacterized protein</fullName>
    </submittedName>
</protein>